<proteinExistence type="predicted"/>
<accession>A8ND87</accession>
<dbReference type="eggNOG" id="ENOG502RBP8">
    <property type="taxonomic scope" value="Eukaryota"/>
</dbReference>
<organism evidence="2 3">
    <name type="scientific">Coprinopsis cinerea (strain Okayama-7 / 130 / ATCC MYA-4618 / FGSC 9003)</name>
    <name type="common">Inky cap fungus</name>
    <name type="synonym">Hormographiella aspergillata</name>
    <dbReference type="NCBI Taxonomy" id="240176"/>
    <lineage>
        <taxon>Eukaryota</taxon>
        <taxon>Fungi</taxon>
        <taxon>Dikarya</taxon>
        <taxon>Basidiomycota</taxon>
        <taxon>Agaricomycotina</taxon>
        <taxon>Agaricomycetes</taxon>
        <taxon>Agaricomycetidae</taxon>
        <taxon>Agaricales</taxon>
        <taxon>Agaricineae</taxon>
        <taxon>Psathyrellaceae</taxon>
        <taxon>Coprinopsis</taxon>
    </lineage>
</organism>
<feature type="region of interest" description="Disordered" evidence="1">
    <location>
        <begin position="91"/>
        <end position="156"/>
    </location>
</feature>
<gene>
    <name evidence="2" type="ORF">CC1G_08555</name>
</gene>
<dbReference type="VEuPathDB" id="FungiDB:CC1G_08555"/>
<dbReference type="OMA" id="HVTEWET"/>
<dbReference type="OrthoDB" id="3269232at2759"/>
<evidence type="ECO:0000313" key="3">
    <source>
        <dbReference type="Proteomes" id="UP000001861"/>
    </source>
</evidence>
<evidence type="ECO:0000313" key="2">
    <source>
        <dbReference type="EMBL" id="EAU89147.1"/>
    </source>
</evidence>
<dbReference type="AlphaFoldDB" id="A8ND87"/>
<protein>
    <submittedName>
        <fullName evidence="2">Uncharacterized protein</fullName>
    </submittedName>
</protein>
<keyword evidence="3" id="KW-1185">Reference proteome</keyword>
<dbReference type="InParanoid" id="A8ND87"/>
<evidence type="ECO:0000256" key="1">
    <source>
        <dbReference type="SAM" id="MobiDB-lite"/>
    </source>
</evidence>
<feature type="compositionally biased region" description="Acidic residues" evidence="1">
    <location>
        <begin position="135"/>
        <end position="156"/>
    </location>
</feature>
<feature type="compositionally biased region" description="Basic and acidic residues" evidence="1">
    <location>
        <begin position="124"/>
        <end position="134"/>
    </location>
</feature>
<dbReference type="EMBL" id="AACS02000009">
    <property type="protein sequence ID" value="EAU89147.1"/>
    <property type="molecule type" value="Genomic_DNA"/>
</dbReference>
<name>A8ND87_COPC7</name>
<sequence>MKEKKKGKKNTKLMGDGLPRMLSGDGFYEQVVKFTEWQQQQVEEAGRKADARTAWKEAVKEWEAKNAEIDAAKEELKTEVAAWTKMKNAARAKKTRFSIPKPQRDIEKKAPKPTLKSFIAAAKKSLEQENVHGDDEAELSDGESDRESDEDDEDDD</sequence>
<dbReference type="RefSeq" id="XP_001832727.1">
    <property type="nucleotide sequence ID" value="XM_001832675.1"/>
</dbReference>
<dbReference type="GeneID" id="6009217"/>
<dbReference type="Proteomes" id="UP000001861">
    <property type="component" value="Unassembled WGS sequence"/>
</dbReference>
<dbReference type="KEGG" id="cci:CC1G_08555"/>
<comment type="caution">
    <text evidence="2">The sequence shown here is derived from an EMBL/GenBank/DDBJ whole genome shotgun (WGS) entry which is preliminary data.</text>
</comment>
<reference evidence="2 3" key="1">
    <citation type="journal article" date="2010" name="Proc. Natl. Acad. Sci. U.S.A.">
        <title>Insights into evolution of multicellular fungi from the assembled chromosomes of the mushroom Coprinopsis cinerea (Coprinus cinereus).</title>
        <authorList>
            <person name="Stajich J.E."/>
            <person name="Wilke S.K."/>
            <person name="Ahren D."/>
            <person name="Au C.H."/>
            <person name="Birren B.W."/>
            <person name="Borodovsky M."/>
            <person name="Burns C."/>
            <person name="Canback B."/>
            <person name="Casselton L.A."/>
            <person name="Cheng C.K."/>
            <person name="Deng J."/>
            <person name="Dietrich F.S."/>
            <person name="Fargo D.C."/>
            <person name="Farman M.L."/>
            <person name="Gathman A.C."/>
            <person name="Goldberg J."/>
            <person name="Guigo R."/>
            <person name="Hoegger P.J."/>
            <person name="Hooker J.B."/>
            <person name="Huggins A."/>
            <person name="James T.Y."/>
            <person name="Kamada T."/>
            <person name="Kilaru S."/>
            <person name="Kodira C."/>
            <person name="Kues U."/>
            <person name="Kupfer D."/>
            <person name="Kwan H.S."/>
            <person name="Lomsadze A."/>
            <person name="Li W."/>
            <person name="Lilly W.W."/>
            <person name="Ma L.J."/>
            <person name="Mackey A.J."/>
            <person name="Manning G."/>
            <person name="Martin F."/>
            <person name="Muraguchi H."/>
            <person name="Natvig D.O."/>
            <person name="Palmerini H."/>
            <person name="Ramesh M.A."/>
            <person name="Rehmeyer C.J."/>
            <person name="Roe B.A."/>
            <person name="Shenoy N."/>
            <person name="Stanke M."/>
            <person name="Ter-Hovhannisyan V."/>
            <person name="Tunlid A."/>
            <person name="Velagapudi R."/>
            <person name="Vision T.J."/>
            <person name="Zeng Q."/>
            <person name="Zolan M.E."/>
            <person name="Pukkila P.J."/>
        </authorList>
    </citation>
    <scope>NUCLEOTIDE SEQUENCE [LARGE SCALE GENOMIC DNA]</scope>
    <source>
        <strain evidence="3">Okayama-7 / 130 / ATCC MYA-4618 / FGSC 9003</strain>
    </source>
</reference>